<accession>A0A6J5P6V6</accession>
<evidence type="ECO:0000313" key="1">
    <source>
        <dbReference type="EMBL" id="CAB4167243.1"/>
    </source>
</evidence>
<proteinExistence type="predicted"/>
<reference evidence="1" key="1">
    <citation type="submission" date="2020-04" db="EMBL/GenBank/DDBJ databases">
        <authorList>
            <person name="Chiriac C."/>
            <person name="Salcher M."/>
            <person name="Ghai R."/>
            <person name="Kavagutti S V."/>
        </authorList>
    </citation>
    <scope>NUCLEOTIDE SEQUENCE</scope>
</reference>
<organism evidence="1">
    <name type="scientific">uncultured Caudovirales phage</name>
    <dbReference type="NCBI Taxonomy" id="2100421"/>
    <lineage>
        <taxon>Viruses</taxon>
        <taxon>Duplodnaviria</taxon>
        <taxon>Heunggongvirae</taxon>
        <taxon>Uroviricota</taxon>
        <taxon>Caudoviricetes</taxon>
        <taxon>Peduoviridae</taxon>
        <taxon>Maltschvirus</taxon>
        <taxon>Maltschvirus maltsch</taxon>
    </lineage>
</organism>
<protein>
    <submittedName>
        <fullName evidence="1">Uncharacterized protein</fullName>
    </submittedName>
</protein>
<dbReference type="EMBL" id="LR796806">
    <property type="protein sequence ID" value="CAB4167243.1"/>
    <property type="molecule type" value="Genomic_DNA"/>
</dbReference>
<gene>
    <name evidence="1" type="ORF">UFOVP858_21</name>
</gene>
<name>A0A6J5P6V6_9CAUD</name>
<sequence length="65" mass="7287">MSEPLITITLVQAKTALECIDNDISHSDHGDPPNYTDVSELMFYLQRAEVRQRLLTAIRVAESGL</sequence>